<evidence type="ECO:0000313" key="3">
    <source>
        <dbReference type="Proteomes" id="UP000217838"/>
    </source>
</evidence>
<dbReference type="InterPro" id="IPR037401">
    <property type="entry name" value="SnoaL-like"/>
</dbReference>
<comment type="caution">
    <text evidence="2">The sequence shown here is derived from an EMBL/GenBank/DDBJ whole genome shotgun (WGS) entry which is preliminary data.</text>
</comment>
<dbReference type="Gene3D" id="3.10.450.50">
    <property type="match status" value="1"/>
</dbReference>
<dbReference type="AlphaFoldDB" id="A0A2A4YF08"/>
<sequence>MEIAMDNVAVMKKYYEMLAKKDVGNLGKYLHADVEFRAPLAKYQGKEAVLEATKGFASFFNTLSIRTCFGSGDQAVLLYDLDFSEPVGKVPTAAVMTFKEGLVAKIELFYDARPFERINT</sequence>
<evidence type="ECO:0000259" key="1">
    <source>
        <dbReference type="Pfam" id="PF12680"/>
    </source>
</evidence>
<accession>A0A2A4YF08</accession>
<name>A0A2A4YF08_UNCAE</name>
<proteinExistence type="predicted"/>
<reference evidence="3" key="1">
    <citation type="submission" date="2017-08" db="EMBL/GenBank/DDBJ databases">
        <title>A dynamic microbial community with high functional redundancy inhabits the cold, oxic subseafloor aquifer.</title>
        <authorList>
            <person name="Tully B.J."/>
            <person name="Wheat C.G."/>
            <person name="Glazer B.T."/>
            <person name="Huber J.A."/>
        </authorList>
    </citation>
    <scope>NUCLEOTIDE SEQUENCE [LARGE SCALE GENOMIC DNA]</scope>
</reference>
<organism evidence="2 3">
    <name type="scientific">Aerophobetes bacterium</name>
    <dbReference type="NCBI Taxonomy" id="2030807"/>
    <lineage>
        <taxon>Bacteria</taxon>
        <taxon>Candidatus Aerophobota</taxon>
    </lineage>
</organism>
<evidence type="ECO:0000313" key="2">
    <source>
        <dbReference type="EMBL" id="PCI93393.1"/>
    </source>
</evidence>
<dbReference type="Pfam" id="PF12680">
    <property type="entry name" value="SnoaL_2"/>
    <property type="match status" value="1"/>
</dbReference>
<protein>
    <recommendedName>
        <fullName evidence="1">SnoaL-like domain-containing protein</fullName>
    </recommendedName>
</protein>
<dbReference type="InterPro" id="IPR032710">
    <property type="entry name" value="NTF2-like_dom_sf"/>
</dbReference>
<feature type="domain" description="SnoaL-like" evidence="1">
    <location>
        <begin position="12"/>
        <end position="105"/>
    </location>
</feature>
<dbReference type="SUPFAM" id="SSF54427">
    <property type="entry name" value="NTF2-like"/>
    <property type="match status" value="1"/>
</dbReference>
<dbReference type="Proteomes" id="UP000217838">
    <property type="component" value="Unassembled WGS sequence"/>
</dbReference>
<dbReference type="EMBL" id="NVUU01000063">
    <property type="protein sequence ID" value="PCI93393.1"/>
    <property type="molecule type" value="Genomic_DNA"/>
</dbReference>
<gene>
    <name evidence="2" type="ORF">COB11_05430</name>
</gene>